<dbReference type="PANTHER" id="PTHR47123:SF24">
    <property type="entry name" value="LOW PROTEIN: F-BOX_KELCH-REPEAT PROTEIN"/>
    <property type="match status" value="1"/>
</dbReference>
<dbReference type="InterPro" id="IPR051304">
    <property type="entry name" value="SCF_F-box_domain"/>
</dbReference>
<evidence type="ECO:0000259" key="1">
    <source>
        <dbReference type="SMART" id="SM00256"/>
    </source>
</evidence>
<evidence type="ECO:0000313" key="2">
    <source>
        <dbReference type="EMBL" id="CDY36176.1"/>
    </source>
</evidence>
<dbReference type="AlphaFoldDB" id="A0A078HEH2"/>
<dbReference type="EMBL" id="LK032368">
    <property type="protein sequence ID" value="CDY36176.1"/>
    <property type="molecule type" value="Genomic_DNA"/>
</dbReference>
<protein>
    <submittedName>
        <fullName evidence="2">BnaC04g37180D protein</fullName>
    </submittedName>
</protein>
<dbReference type="SMART" id="SM00256">
    <property type="entry name" value="FBOX"/>
    <property type="match status" value="1"/>
</dbReference>
<dbReference type="InterPro" id="IPR036047">
    <property type="entry name" value="F-box-like_dom_sf"/>
</dbReference>
<keyword evidence="3" id="KW-1185">Reference proteome</keyword>
<dbReference type="SUPFAM" id="SSF81383">
    <property type="entry name" value="F-box domain"/>
    <property type="match status" value="1"/>
</dbReference>
<dbReference type="InterPro" id="IPR001810">
    <property type="entry name" value="F-box_dom"/>
</dbReference>
<dbReference type="Proteomes" id="UP000028999">
    <property type="component" value="Unassembled WGS sequence"/>
</dbReference>
<proteinExistence type="predicted"/>
<dbReference type="PaxDb" id="3708-A0A078HEH2"/>
<accession>A0A078HEH2</accession>
<sequence>MFPLPNMEEPAAKKTRSSPLLPDWSQLPKELLEIITDNVNCFDIVHARSVCTSWRSTSLISSSESQLLLLSRLPSISLEG</sequence>
<organism evidence="2 3">
    <name type="scientific">Brassica napus</name>
    <name type="common">Rape</name>
    <dbReference type="NCBI Taxonomy" id="3708"/>
    <lineage>
        <taxon>Eukaryota</taxon>
        <taxon>Viridiplantae</taxon>
        <taxon>Streptophyta</taxon>
        <taxon>Embryophyta</taxon>
        <taxon>Tracheophyta</taxon>
        <taxon>Spermatophyta</taxon>
        <taxon>Magnoliopsida</taxon>
        <taxon>eudicotyledons</taxon>
        <taxon>Gunneridae</taxon>
        <taxon>Pentapetalae</taxon>
        <taxon>rosids</taxon>
        <taxon>malvids</taxon>
        <taxon>Brassicales</taxon>
        <taxon>Brassicaceae</taxon>
        <taxon>Brassiceae</taxon>
        <taxon>Brassica</taxon>
    </lineage>
</organism>
<dbReference type="Gene3D" id="1.20.1280.50">
    <property type="match status" value="1"/>
</dbReference>
<evidence type="ECO:0000313" key="3">
    <source>
        <dbReference type="Proteomes" id="UP000028999"/>
    </source>
</evidence>
<dbReference type="PANTHER" id="PTHR47123">
    <property type="entry name" value="F-BOX PROTEIN SKIP23"/>
    <property type="match status" value="1"/>
</dbReference>
<dbReference type="Gramene" id="CDY36176">
    <property type="protein sequence ID" value="CDY36176"/>
    <property type="gene ID" value="GSBRNA2T00060042001"/>
</dbReference>
<name>A0A078HEH2_BRANA</name>
<gene>
    <name evidence="2" type="primary">BnaC04g37180D</name>
    <name evidence="2" type="ORF">GSBRNA2T00060042001</name>
</gene>
<feature type="domain" description="F-box" evidence="1">
    <location>
        <begin position="27"/>
        <end position="67"/>
    </location>
</feature>
<dbReference type="Pfam" id="PF00646">
    <property type="entry name" value="F-box"/>
    <property type="match status" value="1"/>
</dbReference>
<reference evidence="2 3" key="1">
    <citation type="journal article" date="2014" name="Science">
        <title>Plant genetics. Early allopolyploid evolution in the post-Neolithic Brassica napus oilseed genome.</title>
        <authorList>
            <person name="Chalhoub B."/>
            <person name="Denoeud F."/>
            <person name="Liu S."/>
            <person name="Parkin I.A."/>
            <person name="Tang H."/>
            <person name="Wang X."/>
            <person name="Chiquet J."/>
            <person name="Belcram H."/>
            <person name="Tong C."/>
            <person name="Samans B."/>
            <person name="Correa M."/>
            <person name="Da Silva C."/>
            <person name="Just J."/>
            <person name="Falentin C."/>
            <person name="Koh C.S."/>
            <person name="Le Clainche I."/>
            <person name="Bernard M."/>
            <person name="Bento P."/>
            <person name="Noel B."/>
            <person name="Labadie K."/>
            <person name="Alberti A."/>
            <person name="Charles M."/>
            <person name="Arnaud D."/>
            <person name="Guo H."/>
            <person name="Daviaud C."/>
            <person name="Alamery S."/>
            <person name="Jabbari K."/>
            <person name="Zhao M."/>
            <person name="Edger P.P."/>
            <person name="Chelaifa H."/>
            <person name="Tack D."/>
            <person name="Lassalle G."/>
            <person name="Mestiri I."/>
            <person name="Schnel N."/>
            <person name="Le Paslier M.C."/>
            <person name="Fan G."/>
            <person name="Renault V."/>
            <person name="Bayer P.E."/>
            <person name="Golicz A.A."/>
            <person name="Manoli S."/>
            <person name="Lee T.H."/>
            <person name="Thi V.H."/>
            <person name="Chalabi S."/>
            <person name="Hu Q."/>
            <person name="Fan C."/>
            <person name="Tollenaere R."/>
            <person name="Lu Y."/>
            <person name="Battail C."/>
            <person name="Shen J."/>
            <person name="Sidebottom C.H."/>
            <person name="Wang X."/>
            <person name="Canaguier A."/>
            <person name="Chauveau A."/>
            <person name="Berard A."/>
            <person name="Deniot G."/>
            <person name="Guan M."/>
            <person name="Liu Z."/>
            <person name="Sun F."/>
            <person name="Lim Y.P."/>
            <person name="Lyons E."/>
            <person name="Town C.D."/>
            <person name="Bancroft I."/>
            <person name="Wang X."/>
            <person name="Meng J."/>
            <person name="Ma J."/>
            <person name="Pires J.C."/>
            <person name="King G.J."/>
            <person name="Brunel D."/>
            <person name="Delourme R."/>
            <person name="Renard M."/>
            <person name="Aury J.M."/>
            <person name="Adams K.L."/>
            <person name="Batley J."/>
            <person name="Snowdon R.J."/>
            <person name="Tost J."/>
            <person name="Edwards D."/>
            <person name="Zhou Y."/>
            <person name="Hua W."/>
            <person name="Sharpe A.G."/>
            <person name="Paterson A.H."/>
            <person name="Guan C."/>
            <person name="Wincker P."/>
        </authorList>
    </citation>
    <scope>NUCLEOTIDE SEQUENCE [LARGE SCALE GENOMIC DNA]</scope>
    <source>
        <strain evidence="3">cv. Darmor-bzh</strain>
    </source>
</reference>